<dbReference type="Pfam" id="PF05721">
    <property type="entry name" value="PhyH"/>
    <property type="match status" value="1"/>
</dbReference>
<organism evidence="1 2">
    <name type="scientific">Paenibacillus antri</name>
    <dbReference type="NCBI Taxonomy" id="2582848"/>
    <lineage>
        <taxon>Bacteria</taxon>
        <taxon>Bacillati</taxon>
        <taxon>Bacillota</taxon>
        <taxon>Bacilli</taxon>
        <taxon>Bacillales</taxon>
        <taxon>Paenibacillaceae</taxon>
        <taxon>Paenibacillus</taxon>
    </lineage>
</organism>
<dbReference type="Proteomes" id="UP000309676">
    <property type="component" value="Unassembled WGS sequence"/>
</dbReference>
<reference evidence="1 2" key="1">
    <citation type="submission" date="2019-05" db="EMBL/GenBank/DDBJ databases">
        <authorList>
            <person name="Narsing Rao M.P."/>
            <person name="Li W.J."/>
        </authorList>
    </citation>
    <scope>NUCLEOTIDE SEQUENCE [LARGE SCALE GENOMIC DNA]</scope>
    <source>
        <strain evidence="1 2">SYSU_K30003</strain>
    </source>
</reference>
<evidence type="ECO:0000313" key="2">
    <source>
        <dbReference type="Proteomes" id="UP000309676"/>
    </source>
</evidence>
<dbReference type="GO" id="GO:0016706">
    <property type="term" value="F:2-oxoglutarate-dependent dioxygenase activity"/>
    <property type="evidence" value="ECO:0007669"/>
    <property type="project" value="UniProtKB-ARBA"/>
</dbReference>
<evidence type="ECO:0000313" key="1">
    <source>
        <dbReference type="EMBL" id="TLS52617.1"/>
    </source>
</evidence>
<dbReference type="SUPFAM" id="SSF51197">
    <property type="entry name" value="Clavaminate synthase-like"/>
    <property type="match status" value="1"/>
</dbReference>
<keyword evidence="1" id="KW-0223">Dioxygenase</keyword>
<sequence>MTAAVLNDAQIEHFIDKGWVKLERAYAEADALAAQTYVWSQVERRGVLRSDRSTWTKPMVRMNENYDTPEFRACQTDRLLGAIEDLIGPGQWLFRERPIRWGWWPVNFSQGAERAWDVPTEAWHIDGIHHPQFLDSPEQGLLLLCIFSEIGPRGGGTLVVEGSHNIVARILKERPEGLAVKEVNEAAKRHPYLAELTGSRPIPDGLSRIERFMERETVDDDGFRLRVVETTGRPGDVIIGHPFLFHAASPNHTGAPRFMCNNQAPLRDRIRLDRPPGESHTPLERSIRKAVY</sequence>
<dbReference type="RefSeq" id="WP_138193608.1">
    <property type="nucleotide sequence ID" value="NZ_VCIW01000004.1"/>
</dbReference>
<keyword evidence="1" id="KW-0560">Oxidoreductase</keyword>
<protein>
    <submittedName>
        <fullName evidence="1">Phytanoyl-CoA dioxygenase family protein</fullName>
    </submittedName>
</protein>
<dbReference type="InterPro" id="IPR008775">
    <property type="entry name" value="Phytyl_CoA_dOase-like"/>
</dbReference>
<proteinExistence type="predicted"/>
<dbReference type="AlphaFoldDB" id="A0A5R9G873"/>
<accession>A0A5R9G873</accession>
<dbReference type="Gene3D" id="2.60.120.620">
    <property type="entry name" value="q2cbj1_9rhob like domain"/>
    <property type="match status" value="1"/>
</dbReference>
<dbReference type="OrthoDB" id="9798771at2"/>
<gene>
    <name evidence="1" type="ORF">FE782_08245</name>
</gene>
<comment type="caution">
    <text evidence="1">The sequence shown here is derived from an EMBL/GenBank/DDBJ whole genome shotgun (WGS) entry which is preliminary data.</text>
</comment>
<dbReference type="EMBL" id="VCIW01000004">
    <property type="protein sequence ID" value="TLS52617.1"/>
    <property type="molecule type" value="Genomic_DNA"/>
</dbReference>
<keyword evidence="2" id="KW-1185">Reference proteome</keyword>
<name>A0A5R9G873_9BACL</name>